<dbReference type="SUPFAM" id="SSF52047">
    <property type="entry name" value="RNI-like"/>
    <property type="match status" value="1"/>
</dbReference>
<reference evidence="3" key="1">
    <citation type="submission" date="2023-05" db="EMBL/GenBank/DDBJ databases">
        <authorList>
            <person name="Huff M."/>
        </authorList>
    </citation>
    <scope>NUCLEOTIDE SEQUENCE</scope>
</reference>
<dbReference type="InterPro" id="IPR032675">
    <property type="entry name" value="LRR_dom_sf"/>
</dbReference>
<evidence type="ECO:0000256" key="1">
    <source>
        <dbReference type="ARBA" id="ARBA00022821"/>
    </source>
</evidence>
<dbReference type="Gene3D" id="3.80.10.10">
    <property type="entry name" value="Ribonuclease Inhibitor"/>
    <property type="match status" value="1"/>
</dbReference>
<keyword evidence="1" id="KW-0611">Plant defense</keyword>
<organism evidence="3 4">
    <name type="scientific">Fraxinus pennsylvanica</name>
    <dbReference type="NCBI Taxonomy" id="56036"/>
    <lineage>
        <taxon>Eukaryota</taxon>
        <taxon>Viridiplantae</taxon>
        <taxon>Streptophyta</taxon>
        <taxon>Embryophyta</taxon>
        <taxon>Tracheophyta</taxon>
        <taxon>Spermatophyta</taxon>
        <taxon>Magnoliopsida</taxon>
        <taxon>eudicotyledons</taxon>
        <taxon>Gunneridae</taxon>
        <taxon>Pentapetalae</taxon>
        <taxon>asterids</taxon>
        <taxon>lamiids</taxon>
        <taxon>Lamiales</taxon>
        <taxon>Oleaceae</taxon>
        <taxon>Oleeae</taxon>
        <taxon>Fraxinus</taxon>
    </lineage>
</organism>
<protein>
    <submittedName>
        <fullName evidence="3">Uncharacterized protein</fullName>
    </submittedName>
</protein>
<sequence>MGCRSLQSISHQSGQKGPPLSLRRLTTADCSELSCLPSEIIESTRGLEHLIVTRCEKLISFPIDLGESPCISYLIIDNCPELRSLPKGIGRLSNLRELRIRGFSESIDFNSFQVALDGIQQSKSLRSLILYGWEHWDSLSYQIQHFTSLRNIKLEGFGIEALP</sequence>
<keyword evidence="4" id="KW-1185">Reference proteome</keyword>
<evidence type="ECO:0000256" key="2">
    <source>
        <dbReference type="SAM" id="MobiDB-lite"/>
    </source>
</evidence>
<accession>A0AAD2DQ27</accession>
<dbReference type="GO" id="GO:0006952">
    <property type="term" value="P:defense response"/>
    <property type="evidence" value="ECO:0007669"/>
    <property type="project" value="UniProtKB-KW"/>
</dbReference>
<dbReference type="EMBL" id="OU503041">
    <property type="protein sequence ID" value="CAI9762867.1"/>
    <property type="molecule type" value="Genomic_DNA"/>
</dbReference>
<dbReference type="AlphaFoldDB" id="A0AAD2DQ27"/>
<evidence type="ECO:0000313" key="4">
    <source>
        <dbReference type="Proteomes" id="UP000834106"/>
    </source>
</evidence>
<feature type="compositionally biased region" description="Polar residues" evidence="2">
    <location>
        <begin position="1"/>
        <end position="15"/>
    </location>
</feature>
<dbReference type="PANTHER" id="PTHR36766">
    <property type="entry name" value="PLANT BROAD-SPECTRUM MILDEW RESISTANCE PROTEIN RPW8"/>
    <property type="match status" value="1"/>
</dbReference>
<name>A0AAD2DQ27_9LAMI</name>
<dbReference type="PANTHER" id="PTHR36766:SF55">
    <property type="entry name" value="OS11G0492900 PROTEIN"/>
    <property type="match status" value="1"/>
</dbReference>
<evidence type="ECO:0000313" key="3">
    <source>
        <dbReference type="EMBL" id="CAI9762867.1"/>
    </source>
</evidence>
<gene>
    <name evidence="3" type="ORF">FPE_LOCUS10297</name>
</gene>
<dbReference type="Proteomes" id="UP000834106">
    <property type="component" value="Chromosome 6"/>
</dbReference>
<proteinExistence type="predicted"/>
<feature type="region of interest" description="Disordered" evidence="2">
    <location>
        <begin position="1"/>
        <end position="22"/>
    </location>
</feature>